<dbReference type="EMBL" id="OZ034820">
    <property type="protein sequence ID" value="CAL1402374.1"/>
    <property type="molecule type" value="Genomic_DNA"/>
</dbReference>
<proteinExistence type="predicted"/>
<feature type="region of interest" description="Disordered" evidence="1">
    <location>
        <begin position="82"/>
        <end position="112"/>
    </location>
</feature>
<dbReference type="PANTHER" id="PTHR31286">
    <property type="entry name" value="GLYCINE-RICH CELL WALL STRUCTURAL PROTEIN 1.8-LIKE"/>
    <property type="match status" value="1"/>
</dbReference>
<dbReference type="PANTHER" id="PTHR31286:SF178">
    <property type="entry name" value="DUF4283 DOMAIN-CONTAINING PROTEIN"/>
    <property type="match status" value="1"/>
</dbReference>
<sequence>MPLSSLSLTDTFSEPSNGSFSIPLAGTPPALAKSNLVTKSHYKNLPHPPTLHKDDISTINPGAGKILMLIGLLGEEPKDGFKKREVWKPPDSGNKGSPSQSRGRRSKWKRGKSVAKSLIGEYAIHLEQNEDNIEPRASVMTVGKQGKALPNPLMNTKAIDKKDSYLIQEGREVNRRGKGFKGRWKRGREGCAHISSTAADSPWLLLVSLPTFSKEKIPLSQTKFQTKLLCPRMESINNEANTNQGRGSLVQSLTRGRGGRLILSSTGGRGMSMLLGKMLTESKVALAKAAGAARYAWGSYGEVNIQPTETPNLFLFTFKSMEIRDKIWEERPRSLSNTMTAIEKYNGRGKPEDVSIEKMAMWVQIHGLHQNQRSEENMVAIGSSYLLELLDIDRASLECTGYRRFLRILVEVDIRKPVPVGFNFPFLDEFTGVEHCDAIEFKYERLVELCYFCGRIVHNWPTCRRMNEERKKNGVAYLSDVYTASLKAGIDSPHRSSAAQARNRGEGRGSYRRNEAVESDSAAEMGGSSGGCRKSLQVSRSKERKKGK</sequence>
<name>A0AAV2FVH9_9ROSI</name>
<evidence type="ECO:0000256" key="1">
    <source>
        <dbReference type="SAM" id="MobiDB-lite"/>
    </source>
</evidence>
<feature type="compositionally biased region" description="Polar residues" evidence="1">
    <location>
        <begin position="1"/>
        <end position="20"/>
    </location>
</feature>
<dbReference type="Pfam" id="PF14392">
    <property type="entry name" value="zf-CCHC_4"/>
    <property type="match status" value="1"/>
</dbReference>
<protein>
    <recommendedName>
        <fullName evidence="2">Zinc knuckle CX2CX4HX4C domain-containing protein</fullName>
    </recommendedName>
</protein>
<evidence type="ECO:0000313" key="3">
    <source>
        <dbReference type="EMBL" id="CAL1402374.1"/>
    </source>
</evidence>
<gene>
    <name evidence="3" type="ORF">LTRI10_LOCUS42380</name>
</gene>
<dbReference type="Proteomes" id="UP001497516">
    <property type="component" value="Chromosome 7"/>
</dbReference>
<feature type="region of interest" description="Disordered" evidence="1">
    <location>
        <begin position="492"/>
        <end position="548"/>
    </location>
</feature>
<accession>A0AAV2FVH9</accession>
<dbReference type="InterPro" id="IPR040256">
    <property type="entry name" value="At4g02000-like"/>
</dbReference>
<keyword evidence="4" id="KW-1185">Reference proteome</keyword>
<feature type="compositionally biased region" description="Basic and acidic residues" evidence="1">
    <location>
        <begin position="503"/>
        <end position="516"/>
    </location>
</feature>
<dbReference type="InterPro" id="IPR025836">
    <property type="entry name" value="Zn_knuckle_CX2CX4HX4C"/>
</dbReference>
<feature type="domain" description="Zinc knuckle CX2CX4HX4C" evidence="2">
    <location>
        <begin position="438"/>
        <end position="464"/>
    </location>
</feature>
<feature type="compositionally biased region" description="Basic residues" evidence="1">
    <location>
        <begin position="102"/>
        <end position="112"/>
    </location>
</feature>
<organism evidence="3 4">
    <name type="scientific">Linum trigynum</name>
    <dbReference type="NCBI Taxonomy" id="586398"/>
    <lineage>
        <taxon>Eukaryota</taxon>
        <taxon>Viridiplantae</taxon>
        <taxon>Streptophyta</taxon>
        <taxon>Embryophyta</taxon>
        <taxon>Tracheophyta</taxon>
        <taxon>Spermatophyta</taxon>
        <taxon>Magnoliopsida</taxon>
        <taxon>eudicotyledons</taxon>
        <taxon>Gunneridae</taxon>
        <taxon>Pentapetalae</taxon>
        <taxon>rosids</taxon>
        <taxon>fabids</taxon>
        <taxon>Malpighiales</taxon>
        <taxon>Linaceae</taxon>
        <taxon>Linum</taxon>
    </lineage>
</organism>
<dbReference type="AlphaFoldDB" id="A0AAV2FVH9"/>
<reference evidence="3 4" key="1">
    <citation type="submission" date="2024-04" db="EMBL/GenBank/DDBJ databases">
        <authorList>
            <person name="Fracassetti M."/>
        </authorList>
    </citation>
    <scope>NUCLEOTIDE SEQUENCE [LARGE SCALE GENOMIC DNA]</scope>
</reference>
<evidence type="ECO:0000259" key="2">
    <source>
        <dbReference type="Pfam" id="PF14392"/>
    </source>
</evidence>
<evidence type="ECO:0000313" key="4">
    <source>
        <dbReference type="Proteomes" id="UP001497516"/>
    </source>
</evidence>
<feature type="region of interest" description="Disordered" evidence="1">
    <location>
        <begin position="1"/>
        <end position="25"/>
    </location>
</feature>